<dbReference type="PANTHER" id="PTHR10472:SF5">
    <property type="entry name" value="D-AMINOACYL-TRNA DEACYLASE 1"/>
    <property type="match status" value="1"/>
</dbReference>
<comment type="similarity">
    <text evidence="1">Belongs to the DTD family.</text>
</comment>
<gene>
    <name evidence="2" type="ORF">METZ01_LOCUS11153</name>
</gene>
<protein>
    <recommendedName>
        <fullName evidence="3">D-aminoacyl-tRNA deacylase</fullName>
    </recommendedName>
</protein>
<dbReference type="GO" id="GO:0051500">
    <property type="term" value="F:D-tyrosyl-tRNA(Tyr) deacylase activity"/>
    <property type="evidence" value="ECO:0007669"/>
    <property type="project" value="TreeGrafter"/>
</dbReference>
<evidence type="ECO:0000313" key="2">
    <source>
        <dbReference type="EMBL" id="SUZ58299.1"/>
    </source>
</evidence>
<organism evidence="2">
    <name type="scientific">marine metagenome</name>
    <dbReference type="NCBI Taxonomy" id="408172"/>
    <lineage>
        <taxon>unclassified sequences</taxon>
        <taxon>metagenomes</taxon>
        <taxon>ecological metagenomes</taxon>
    </lineage>
</organism>
<dbReference type="Pfam" id="PF02580">
    <property type="entry name" value="Tyr_Deacylase"/>
    <property type="match status" value="1"/>
</dbReference>
<dbReference type="GO" id="GO:0005737">
    <property type="term" value="C:cytoplasm"/>
    <property type="evidence" value="ECO:0007669"/>
    <property type="project" value="InterPro"/>
</dbReference>
<evidence type="ECO:0008006" key="3">
    <source>
        <dbReference type="Google" id="ProtNLM"/>
    </source>
</evidence>
<dbReference type="NCBIfam" id="TIGR00256">
    <property type="entry name" value="D-aminoacyl-tRNA deacylase"/>
    <property type="match status" value="1"/>
</dbReference>
<accession>A0A381NVN5</accession>
<dbReference type="SUPFAM" id="SSF69500">
    <property type="entry name" value="DTD-like"/>
    <property type="match status" value="1"/>
</dbReference>
<feature type="non-terminal residue" evidence="2">
    <location>
        <position position="1"/>
    </location>
</feature>
<dbReference type="InterPro" id="IPR023509">
    <property type="entry name" value="DTD-like_sf"/>
</dbReference>
<proteinExistence type="inferred from homology"/>
<sequence>VGIKKGDEFLDADKVVDKIINLRIFNDEKDKMNLSVLDLNGSVMVVSQFTLCGNTRKGRRPSFINAENPDKGLEIYDHMVNRLRDKGLNTVTGEFGAMMDIELVNEGPATFIINSKEL</sequence>
<dbReference type="AlphaFoldDB" id="A0A381NVN5"/>
<dbReference type="InterPro" id="IPR003732">
    <property type="entry name" value="Daa-tRNA_deacyls_DTD"/>
</dbReference>
<name>A0A381NVN5_9ZZZZ</name>
<dbReference type="Gene3D" id="3.50.80.10">
    <property type="entry name" value="D-tyrosyl-tRNA(Tyr) deacylase"/>
    <property type="match status" value="1"/>
</dbReference>
<dbReference type="PANTHER" id="PTHR10472">
    <property type="entry name" value="D-TYROSYL-TRNA TYR DEACYLASE"/>
    <property type="match status" value="1"/>
</dbReference>
<dbReference type="EMBL" id="UINC01000610">
    <property type="protein sequence ID" value="SUZ58299.1"/>
    <property type="molecule type" value="Genomic_DNA"/>
</dbReference>
<evidence type="ECO:0000256" key="1">
    <source>
        <dbReference type="ARBA" id="ARBA00009673"/>
    </source>
</evidence>
<reference evidence="2" key="1">
    <citation type="submission" date="2018-05" db="EMBL/GenBank/DDBJ databases">
        <authorList>
            <person name="Lanie J.A."/>
            <person name="Ng W.-L."/>
            <person name="Kazmierczak K.M."/>
            <person name="Andrzejewski T.M."/>
            <person name="Davidsen T.M."/>
            <person name="Wayne K.J."/>
            <person name="Tettelin H."/>
            <person name="Glass J.I."/>
            <person name="Rusch D."/>
            <person name="Podicherti R."/>
            <person name="Tsui H.-C.T."/>
            <person name="Winkler M.E."/>
        </authorList>
    </citation>
    <scope>NUCLEOTIDE SEQUENCE</scope>
</reference>
<dbReference type="FunFam" id="3.50.80.10:FF:000001">
    <property type="entry name" value="D-aminoacyl-tRNA deacylase"/>
    <property type="match status" value="1"/>
</dbReference>